<dbReference type="EMBL" id="LOCL01000026">
    <property type="protein sequence ID" value="KUF19573.1"/>
    <property type="molecule type" value="Genomic_DNA"/>
</dbReference>
<dbReference type="AlphaFoldDB" id="A0A0W7X9J6"/>
<sequence length="174" mass="19136">MARSTTPAERFAAKAAPGPVPAGPGTPATPCLMWPEESLDRDGYGRFWVEGRVVPAHRWAYEQTRGPIPAGLELDHLCTVRRCVADDHLDPVDHRTNVLRSTGPSAVNARRTQCVNGHDLTDPANVRVSHPPSHPNGMRKCRTCARDRARRTREPQLAPITTLPTRTTPERTAA</sequence>
<feature type="region of interest" description="Disordered" evidence="1">
    <location>
        <begin position="1"/>
        <end position="27"/>
    </location>
</feature>
<dbReference type="InterPro" id="IPR044925">
    <property type="entry name" value="His-Me_finger_sf"/>
</dbReference>
<dbReference type="STRING" id="1765722.AT728_04150"/>
<keyword evidence="4" id="KW-1185">Reference proteome</keyword>
<dbReference type="OrthoDB" id="3732358at2"/>
<evidence type="ECO:0000313" key="3">
    <source>
        <dbReference type="EMBL" id="KUF19573.1"/>
    </source>
</evidence>
<dbReference type="InterPro" id="IPR003615">
    <property type="entry name" value="HNH_nuc"/>
</dbReference>
<reference evidence="3 4" key="1">
    <citation type="submission" date="2015-12" db="EMBL/GenBank/DDBJ databases">
        <title>Draft genome sequence of Streptomyces silvensis ATCC 53525, a producer of novel hormone antagonists.</title>
        <authorList>
            <person name="Johnston C.W."/>
            <person name="Li Y."/>
            <person name="Magarvey N.A."/>
        </authorList>
    </citation>
    <scope>NUCLEOTIDE SEQUENCE [LARGE SCALE GENOMIC DNA]</scope>
    <source>
        <strain evidence="3 4">ATCC 53525</strain>
    </source>
</reference>
<dbReference type="SUPFAM" id="SSF54060">
    <property type="entry name" value="His-Me finger endonucleases"/>
    <property type="match status" value="1"/>
</dbReference>
<feature type="compositionally biased region" description="Basic residues" evidence="1">
    <location>
        <begin position="137"/>
        <end position="151"/>
    </location>
</feature>
<feature type="compositionally biased region" description="Low complexity" evidence="1">
    <location>
        <begin position="157"/>
        <end position="174"/>
    </location>
</feature>
<comment type="caution">
    <text evidence="3">The sequence shown here is derived from an EMBL/GenBank/DDBJ whole genome shotgun (WGS) entry which is preliminary data.</text>
</comment>
<evidence type="ECO:0000256" key="1">
    <source>
        <dbReference type="SAM" id="MobiDB-lite"/>
    </source>
</evidence>
<proteinExistence type="predicted"/>
<dbReference type="Proteomes" id="UP000054804">
    <property type="component" value="Unassembled WGS sequence"/>
</dbReference>
<feature type="domain" description="HNH nuclease" evidence="2">
    <location>
        <begin position="55"/>
        <end position="97"/>
    </location>
</feature>
<evidence type="ECO:0000259" key="2">
    <source>
        <dbReference type="Pfam" id="PF13392"/>
    </source>
</evidence>
<protein>
    <recommendedName>
        <fullName evidence="2">HNH nuclease domain-containing protein</fullName>
    </recommendedName>
</protein>
<dbReference type="Pfam" id="PF13392">
    <property type="entry name" value="HNH_3"/>
    <property type="match status" value="1"/>
</dbReference>
<organism evidence="3 4">
    <name type="scientific">Streptomyces silvensis</name>
    <dbReference type="NCBI Taxonomy" id="1765722"/>
    <lineage>
        <taxon>Bacteria</taxon>
        <taxon>Bacillati</taxon>
        <taxon>Actinomycetota</taxon>
        <taxon>Actinomycetes</taxon>
        <taxon>Kitasatosporales</taxon>
        <taxon>Streptomycetaceae</taxon>
        <taxon>Streptomyces</taxon>
    </lineage>
</organism>
<name>A0A0W7X9J6_9ACTN</name>
<accession>A0A0W7X9J6</accession>
<feature type="region of interest" description="Disordered" evidence="1">
    <location>
        <begin position="127"/>
        <end position="174"/>
    </location>
</feature>
<gene>
    <name evidence="3" type="ORF">AT728_04150</name>
</gene>
<dbReference type="RefSeq" id="WP_058846077.1">
    <property type="nucleotide sequence ID" value="NZ_LOCL01000026.1"/>
</dbReference>
<evidence type="ECO:0000313" key="4">
    <source>
        <dbReference type="Proteomes" id="UP000054804"/>
    </source>
</evidence>